<keyword evidence="4" id="KW-0732">Signal</keyword>
<dbReference type="PROSITE" id="PS50240">
    <property type="entry name" value="TRYPSIN_DOM"/>
    <property type="match status" value="1"/>
</dbReference>
<dbReference type="PROSITE" id="PS00135">
    <property type="entry name" value="TRYPSIN_SER"/>
    <property type="match status" value="1"/>
</dbReference>
<dbReference type="Gene3D" id="2.40.10.10">
    <property type="entry name" value="Trypsin-like serine proteases"/>
    <property type="match status" value="1"/>
</dbReference>
<dbReference type="PROSITE" id="PS00134">
    <property type="entry name" value="TRYPSIN_HIS"/>
    <property type="match status" value="1"/>
</dbReference>
<reference evidence="6 7" key="1">
    <citation type="journal article" date="2009" name="Stand. Genomic Sci.">
        <title>Complete genome sequence of Stackebrandtia nassauensis type strain (LLR-40K-21).</title>
        <authorList>
            <person name="Munk C."/>
            <person name="Lapidus A."/>
            <person name="Copeland A."/>
            <person name="Jando M."/>
            <person name="Mayilraj S."/>
            <person name="Glavina Del Rio T."/>
            <person name="Nolan M."/>
            <person name="Chen F."/>
            <person name="Lucas S."/>
            <person name="Tice H."/>
            <person name="Cheng J.F."/>
            <person name="Han C."/>
            <person name="Detter J.C."/>
            <person name="Bruce D."/>
            <person name="Goodwin L."/>
            <person name="Chain P."/>
            <person name="Pitluck S."/>
            <person name="Goker M."/>
            <person name="Ovchinikova G."/>
            <person name="Pati A."/>
            <person name="Ivanova N."/>
            <person name="Mavromatis K."/>
            <person name="Chen A."/>
            <person name="Palaniappan K."/>
            <person name="Land M."/>
            <person name="Hauser L."/>
            <person name="Chang Y.J."/>
            <person name="Jeffries C.D."/>
            <person name="Bristow J."/>
            <person name="Eisen J.A."/>
            <person name="Markowitz V."/>
            <person name="Hugenholtz P."/>
            <person name="Kyrpides N.C."/>
            <person name="Klenk H.P."/>
        </authorList>
    </citation>
    <scope>NUCLEOTIDE SEQUENCE [LARGE SCALE GENOMIC DNA]</scope>
    <source>
        <strain evidence="7">DSM 44728 / CIP 108903 / NRRL B-16338 / NBRC 102104 / LLR-40K-21</strain>
    </source>
</reference>
<keyword evidence="3" id="KW-0720">Serine protease</keyword>
<dbReference type="InterPro" id="IPR043504">
    <property type="entry name" value="Peptidase_S1_PA_chymotrypsin"/>
</dbReference>
<accession>D3Q4I2</accession>
<dbReference type="PANTHER" id="PTHR24276:SF91">
    <property type="entry name" value="AT26814P-RELATED"/>
    <property type="match status" value="1"/>
</dbReference>
<dbReference type="InterPro" id="IPR009003">
    <property type="entry name" value="Peptidase_S1_PA"/>
</dbReference>
<evidence type="ECO:0000256" key="2">
    <source>
        <dbReference type="ARBA" id="ARBA00023157"/>
    </source>
</evidence>
<keyword evidence="3" id="KW-0645">Protease</keyword>
<gene>
    <name evidence="6" type="ordered locus">Snas_0425</name>
</gene>
<keyword evidence="3" id="KW-0378">Hydrolase</keyword>
<organism evidence="6 7">
    <name type="scientific">Stackebrandtia nassauensis (strain DSM 44728 / CIP 108903 / NRRL B-16338 / NBRC 102104 / LLR-40K-21)</name>
    <dbReference type="NCBI Taxonomy" id="446470"/>
    <lineage>
        <taxon>Bacteria</taxon>
        <taxon>Bacillati</taxon>
        <taxon>Actinomycetota</taxon>
        <taxon>Actinomycetes</taxon>
        <taxon>Glycomycetales</taxon>
        <taxon>Glycomycetaceae</taxon>
        <taxon>Stackebrandtia</taxon>
    </lineage>
</organism>
<dbReference type="InterPro" id="IPR050430">
    <property type="entry name" value="Peptidase_S1"/>
</dbReference>
<dbReference type="STRING" id="446470.Snas_0425"/>
<dbReference type="InterPro" id="IPR001314">
    <property type="entry name" value="Peptidase_S1A"/>
</dbReference>
<feature type="domain" description="Peptidase S1" evidence="5">
    <location>
        <begin position="43"/>
        <end position="256"/>
    </location>
</feature>
<dbReference type="RefSeq" id="WP_013015713.1">
    <property type="nucleotide sequence ID" value="NC_013947.1"/>
</dbReference>
<evidence type="ECO:0000256" key="4">
    <source>
        <dbReference type="SAM" id="SignalP"/>
    </source>
</evidence>
<keyword evidence="7" id="KW-1185">Reference proteome</keyword>
<protein>
    <submittedName>
        <fullName evidence="6">Peptidase S1 and S6 chymotrypsin/Hap</fullName>
    </submittedName>
</protein>
<evidence type="ECO:0000256" key="3">
    <source>
        <dbReference type="RuleBase" id="RU363034"/>
    </source>
</evidence>
<dbReference type="PANTHER" id="PTHR24276">
    <property type="entry name" value="POLYSERASE-RELATED"/>
    <property type="match status" value="1"/>
</dbReference>
<dbReference type="PRINTS" id="PR00722">
    <property type="entry name" value="CHYMOTRYPSIN"/>
</dbReference>
<dbReference type="InterPro" id="IPR033116">
    <property type="entry name" value="TRYPSIN_SER"/>
</dbReference>
<dbReference type="GO" id="GO:0006508">
    <property type="term" value="P:proteolysis"/>
    <property type="evidence" value="ECO:0007669"/>
    <property type="project" value="UniProtKB-KW"/>
</dbReference>
<feature type="signal peptide" evidence="4">
    <location>
        <begin position="1"/>
        <end position="31"/>
    </location>
</feature>
<dbReference type="Pfam" id="PF00089">
    <property type="entry name" value="Trypsin"/>
    <property type="match status" value="1"/>
</dbReference>
<feature type="chain" id="PRO_5003049538" evidence="4">
    <location>
        <begin position="32"/>
        <end position="257"/>
    </location>
</feature>
<dbReference type="KEGG" id="sna:Snas_0425"/>
<keyword evidence="2" id="KW-1015">Disulfide bond</keyword>
<evidence type="ECO:0000313" key="7">
    <source>
        <dbReference type="Proteomes" id="UP000000844"/>
    </source>
</evidence>
<sequence length="257" mass="27456">MFRSKLRKLLPIAVFVALAIPAAFVTLPALADDTGKSSDDSRIVGGGTVPASTKTPWIVALHNNGDFRCTSTQISRNWILTAAHCVTTGGKYKARIGAKTRSSGGKVIDISTIKIHPKYQQGNLYDIAVIKLKTPHTNTYPKLAFSKSHLKLGQASTIYGWGATKADWTGPLPEKLKYSKGKTTKKYCEMPEDVCVIGDGAVAGGDSGGPVFIKSASTGKTMLAGACEAGHNPANWKWGGYASTVFHQKWIKGTTDL</sequence>
<dbReference type="eggNOG" id="COG5640">
    <property type="taxonomic scope" value="Bacteria"/>
</dbReference>
<dbReference type="SUPFAM" id="SSF50494">
    <property type="entry name" value="Trypsin-like serine proteases"/>
    <property type="match status" value="1"/>
</dbReference>
<dbReference type="GO" id="GO:0004252">
    <property type="term" value="F:serine-type endopeptidase activity"/>
    <property type="evidence" value="ECO:0007669"/>
    <property type="project" value="InterPro"/>
</dbReference>
<dbReference type="InterPro" id="IPR018114">
    <property type="entry name" value="TRYPSIN_HIS"/>
</dbReference>
<evidence type="ECO:0000313" key="6">
    <source>
        <dbReference type="EMBL" id="ADD40142.1"/>
    </source>
</evidence>
<dbReference type="SMART" id="SM00020">
    <property type="entry name" value="Tryp_SPc"/>
    <property type="match status" value="1"/>
</dbReference>
<proteinExistence type="inferred from homology"/>
<evidence type="ECO:0000256" key="1">
    <source>
        <dbReference type="ARBA" id="ARBA00007664"/>
    </source>
</evidence>
<comment type="similarity">
    <text evidence="1">Belongs to the peptidase S1 family.</text>
</comment>
<dbReference type="AlphaFoldDB" id="D3Q4I2"/>
<dbReference type="EMBL" id="CP001778">
    <property type="protein sequence ID" value="ADD40142.1"/>
    <property type="molecule type" value="Genomic_DNA"/>
</dbReference>
<dbReference type="OrthoDB" id="4310587at2"/>
<name>D3Q4I2_STANL</name>
<dbReference type="FunFam" id="2.40.10.10:FF:000068">
    <property type="entry name" value="transmembrane protease serine 2"/>
    <property type="match status" value="1"/>
</dbReference>
<dbReference type="Proteomes" id="UP000000844">
    <property type="component" value="Chromosome"/>
</dbReference>
<dbReference type="InterPro" id="IPR001254">
    <property type="entry name" value="Trypsin_dom"/>
</dbReference>
<evidence type="ECO:0000259" key="5">
    <source>
        <dbReference type="PROSITE" id="PS50240"/>
    </source>
</evidence>
<dbReference type="HOGENOM" id="CLU_006842_7_5_11"/>